<name>A0A382C564_9ZZZZ</name>
<feature type="region of interest" description="Disordered" evidence="1">
    <location>
        <begin position="104"/>
        <end position="167"/>
    </location>
</feature>
<feature type="non-terminal residue" evidence="2">
    <location>
        <position position="167"/>
    </location>
</feature>
<gene>
    <name evidence="2" type="ORF">METZ01_LOCUS173431</name>
</gene>
<feature type="non-terminal residue" evidence="2">
    <location>
        <position position="1"/>
    </location>
</feature>
<evidence type="ECO:0000313" key="2">
    <source>
        <dbReference type="EMBL" id="SVB20577.1"/>
    </source>
</evidence>
<protein>
    <submittedName>
        <fullName evidence="2">Uncharacterized protein</fullName>
    </submittedName>
</protein>
<sequence length="167" mass="19875">LRGFASVAARGRSRAHRRNRTLAWRTQRDVRRRVRHTHQRRCLQLRLDAVPRLLRRQNRRLDERPLHATAQDALQSRPRPSAVRFLRSRRRARPARLLLNLATTRQQLRRSRREKSHPQGTRRVQAAWPSERTATPHTRLRTRLPRRDPPRSLPLHRPSPFASCNPV</sequence>
<dbReference type="EMBL" id="UINC01032619">
    <property type="protein sequence ID" value="SVB20577.1"/>
    <property type="molecule type" value="Genomic_DNA"/>
</dbReference>
<accession>A0A382C564</accession>
<evidence type="ECO:0000256" key="1">
    <source>
        <dbReference type="SAM" id="MobiDB-lite"/>
    </source>
</evidence>
<proteinExistence type="predicted"/>
<reference evidence="2" key="1">
    <citation type="submission" date="2018-05" db="EMBL/GenBank/DDBJ databases">
        <authorList>
            <person name="Lanie J.A."/>
            <person name="Ng W.-L."/>
            <person name="Kazmierczak K.M."/>
            <person name="Andrzejewski T.M."/>
            <person name="Davidsen T.M."/>
            <person name="Wayne K.J."/>
            <person name="Tettelin H."/>
            <person name="Glass J.I."/>
            <person name="Rusch D."/>
            <person name="Podicherti R."/>
            <person name="Tsui H.-C.T."/>
            <person name="Winkler M.E."/>
        </authorList>
    </citation>
    <scope>NUCLEOTIDE SEQUENCE</scope>
</reference>
<dbReference type="AlphaFoldDB" id="A0A382C564"/>
<feature type="region of interest" description="Disordered" evidence="1">
    <location>
        <begin position="61"/>
        <end position="81"/>
    </location>
</feature>
<organism evidence="2">
    <name type="scientific">marine metagenome</name>
    <dbReference type="NCBI Taxonomy" id="408172"/>
    <lineage>
        <taxon>unclassified sequences</taxon>
        <taxon>metagenomes</taxon>
        <taxon>ecological metagenomes</taxon>
    </lineage>
</organism>